<evidence type="ECO:0000313" key="2">
    <source>
        <dbReference type="EMBL" id="QCI28330.1"/>
    </source>
</evidence>
<dbReference type="RefSeq" id="WP_123351855.1">
    <property type="nucleotide sequence ID" value="NZ_CP027432.2"/>
</dbReference>
<evidence type="ECO:0000259" key="1">
    <source>
        <dbReference type="Pfam" id="PF09345"/>
    </source>
</evidence>
<dbReference type="AlphaFoldDB" id="A0AAJ4RE63"/>
<reference evidence="3 4" key="2">
    <citation type="submission" date="2018-11" db="EMBL/GenBank/DDBJ databases">
        <title>Genomic Encyclopedia of Type Strains, Phase IV (KMG-IV): sequencing the most valuable type-strain genomes for metagenomic binning, comparative biology and taxonomic classification.</title>
        <authorList>
            <person name="Goeker M."/>
        </authorList>
    </citation>
    <scope>NUCLEOTIDE SEQUENCE [LARGE SCALE GENOMIC DNA]</scope>
    <source>
        <strain evidence="3 4">DSM 27783</strain>
    </source>
</reference>
<evidence type="ECO:0000313" key="4">
    <source>
        <dbReference type="Proteomes" id="UP000272781"/>
    </source>
</evidence>
<dbReference type="Proteomes" id="UP000272781">
    <property type="component" value="Unassembled WGS sequence"/>
</dbReference>
<sequence>MEKVYIPATRYTPEITLDPQKGLIEMKGKSYPENTFEFYKPIIDWVKEYIKNPNDTTTVNMEIVYFNSSTSKLFFNLFDILYENKDKSKITINWIYDKENDTAKEAGEDFIEDFPDIDFRLVEKD</sequence>
<reference evidence="2" key="3">
    <citation type="submission" date="2019-06" db="EMBL/GenBank/DDBJ databases">
        <title>A comparative analysis of the Nautiliaceae.</title>
        <authorList>
            <person name="Grosche A."/>
            <person name="Smedile F."/>
            <person name="Vetriani C."/>
        </authorList>
    </citation>
    <scope>NUCLEOTIDE SEQUENCE</scope>
    <source>
        <strain evidence="2">TB6</strain>
    </source>
</reference>
<evidence type="ECO:0000313" key="5">
    <source>
        <dbReference type="Proteomes" id="UP000298805"/>
    </source>
</evidence>
<dbReference type="EMBL" id="RJVK01000001">
    <property type="protein sequence ID" value="ROR40951.1"/>
    <property type="molecule type" value="Genomic_DNA"/>
</dbReference>
<organism evidence="3 4">
    <name type="scientific">Caminibacter pacificus</name>
    <dbReference type="NCBI Taxonomy" id="1424653"/>
    <lineage>
        <taxon>Bacteria</taxon>
        <taxon>Pseudomonadati</taxon>
        <taxon>Campylobacterota</taxon>
        <taxon>Epsilonproteobacteria</taxon>
        <taxon>Nautiliales</taxon>
        <taxon>Nautiliaceae</taxon>
        <taxon>Caminibacter</taxon>
    </lineage>
</organism>
<dbReference type="InterPro" id="IPR018530">
    <property type="entry name" value="SiaC"/>
</dbReference>
<proteinExistence type="predicted"/>
<name>A0AAJ4RE63_9BACT</name>
<feature type="domain" description="SiaC family regulatory phosphoprotein" evidence="1">
    <location>
        <begin position="6"/>
        <end position="123"/>
    </location>
</feature>
<dbReference type="EMBL" id="CP027432">
    <property type="protein sequence ID" value="QCI28330.1"/>
    <property type="molecule type" value="Genomic_DNA"/>
</dbReference>
<accession>A0AAJ4RE63</accession>
<keyword evidence="5" id="KW-1185">Reference proteome</keyword>
<dbReference type="Proteomes" id="UP000298805">
    <property type="component" value="Chromosome"/>
</dbReference>
<dbReference type="Pfam" id="PF09345">
    <property type="entry name" value="SiaC"/>
    <property type="match status" value="1"/>
</dbReference>
<gene>
    <name evidence="2" type="ORF">C6V80_04970</name>
    <name evidence="3" type="ORF">EDC58_0433</name>
</gene>
<protein>
    <submittedName>
        <fullName evidence="2">DUF1987 domain-containing protein</fullName>
    </submittedName>
    <submittedName>
        <fullName evidence="3">Uncharacterized protein DUF1987</fullName>
    </submittedName>
</protein>
<reference evidence="5" key="1">
    <citation type="submission" date="2018-03" db="EMBL/GenBank/DDBJ databases">
        <title>A comparative analysis of the Nautiliaceae.</title>
        <authorList>
            <person name="Grosche A."/>
            <person name="Smedile F."/>
            <person name="Vetriani C."/>
        </authorList>
    </citation>
    <scope>NUCLEOTIDE SEQUENCE [LARGE SCALE GENOMIC DNA]</scope>
    <source>
        <strain evidence="5">TB6</strain>
    </source>
</reference>
<evidence type="ECO:0000313" key="3">
    <source>
        <dbReference type="EMBL" id="ROR40951.1"/>
    </source>
</evidence>